<evidence type="ECO:0000256" key="7">
    <source>
        <dbReference type="ARBA" id="ARBA00022777"/>
    </source>
</evidence>
<evidence type="ECO:0000313" key="14">
    <source>
        <dbReference type="Proteomes" id="UP000240811"/>
    </source>
</evidence>
<feature type="binding site" evidence="11">
    <location>
        <begin position="137"/>
        <end position="144"/>
    </location>
    <ligand>
        <name>UMP</name>
        <dbReference type="ChEBI" id="CHEBI:57865"/>
    </ligand>
</feature>
<evidence type="ECO:0000256" key="2">
    <source>
        <dbReference type="ARBA" id="ARBA00004791"/>
    </source>
</evidence>
<feature type="binding site" evidence="11">
    <location>
        <position position="170"/>
    </location>
    <ligand>
        <name>ATP</name>
        <dbReference type="ChEBI" id="CHEBI:30616"/>
    </ligand>
</feature>
<dbReference type="SUPFAM" id="SSF53633">
    <property type="entry name" value="Carbamate kinase-like"/>
    <property type="match status" value="1"/>
</dbReference>
<keyword evidence="9 11" id="KW-0665">Pyrimidine biosynthesis</keyword>
<reference evidence="14" key="1">
    <citation type="submission" date="2018-02" db="EMBL/GenBank/DDBJ databases">
        <title>Genome sequence of Candidatus Liberibacter europaeus.</title>
        <authorList>
            <person name="Frampton R.A."/>
            <person name="Thompson S.M."/>
            <person name="David C."/>
            <person name="Addison S.M."/>
            <person name="Smith G.R."/>
        </authorList>
    </citation>
    <scope>NUCLEOTIDE SEQUENCE [LARGE SCALE GENOMIC DNA]</scope>
</reference>
<dbReference type="Proteomes" id="UP000240811">
    <property type="component" value="Unassembled WGS sequence"/>
</dbReference>
<comment type="subunit">
    <text evidence="11">Homohexamer.</text>
</comment>
<dbReference type="PANTHER" id="PTHR42833:SF4">
    <property type="entry name" value="URIDYLATE KINASE PUMPKIN, CHLOROPLASTIC"/>
    <property type="match status" value="1"/>
</dbReference>
<dbReference type="InterPro" id="IPR015963">
    <property type="entry name" value="Uridylate_kinase_bac"/>
</dbReference>
<dbReference type="HAMAP" id="MF_01220_B">
    <property type="entry name" value="PyrH_B"/>
    <property type="match status" value="1"/>
</dbReference>
<dbReference type="PIRSF" id="PIRSF005650">
    <property type="entry name" value="Uridylate_kin"/>
    <property type="match status" value="1"/>
</dbReference>
<comment type="catalytic activity">
    <reaction evidence="10 11">
        <text>UMP + ATP = UDP + ADP</text>
        <dbReference type="Rhea" id="RHEA:24400"/>
        <dbReference type="ChEBI" id="CHEBI:30616"/>
        <dbReference type="ChEBI" id="CHEBI:57865"/>
        <dbReference type="ChEBI" id="CHEBI:58223"/>
        <dbReference type="ChEBI" id="CHEBI:456216"/>
        <dbReference type="EC" id="2.7.4.22"/>
    </reaction>
</comment>
<feature type="binding site" evidence="11">
    <location>
        <position position="55"/>
    </location>
    <ligand>
        <name>ATP</name>
        <dbReference type="ChEBI" id="CHEBI:30616"/>
    </ligand>
</feature>
<evidence type="ECO:0000256" key="9">
    <source>
        <dbReference type="ARBA" id="ARBA00022975"/>
    </source>
</evidence>
<comment type="activity regulation">
    <text evidence="11">Inhibited by UTP.</text>
</comment>
<dbReference type="InterPro" id="IPR011817">
    <property type="entry name" value="Uridylate_kinase"/>
</dbReference>
<evidence type="ECO:0000256" key="8">
    <source>
        <dbReference type="ARBA" id="ARBA00022840"/>
    </source>
</evidence>
<sequence length="241" mass="25111">MSGLLYRRILLKVSGEALAGDASFGIDMKSIDRICADIADVHSKGVEIGIVVGGGNIFRGEKSAGDLQSIERSAGDTIGMLSTVVNALLLDSALRKINVPTKVLSSIFMPQICEVYSCQNAASYLAQGCIVIFSGGTGNTFLTTDSAAALRAIEIKADVILKGTQVDGIYSSDPKKDSSAARFNSLTYNQVIEKGLKIMDSSSVVLARDGGVPIIVFSIHSSGGIWGALSGSGRSTIISGK</sequence>
<comment type="caution">
    <text evidence="13">The sequence shown here is derived from an EMBL/GenBank/DDBJ whole genome shotgun (WGS) entry which is preliminary data.</text>
</comment>
<keyword evidence="7 11" id="KW-0418">Kinase</keyword>
<dbReference type="CDD" id="cd04254">
    <property type="entry name" value="AAK_UMPK-PyrH-Ec"/>
    <property type="match status" value="1"/>
</dbReference>
<dbReference type="Gene3D" id="3.40.1160.10">
    <property type="entry name" value="Acetylglutamate kinase-like"/>
    <property type="match status" value="1"/>
</dbReference>
<keyword evidence="8 11" id="KW-0067">ATP-binding</keyword>
<evidence type="ECO:0000313" key="13">
    <source>
        <dbReference type="EMBL" id="PTL87026.1"/>
    </source>
</evidence>
<evidence type="ECO:0000256" key="4">
    <source>
        <dbReference type="ARBA" id="ARBA00022490"/>
    </source>
</evidence>
<comment type="similarity">
    <text evidence="3 11">Belongs to the UMP kinase family.</text>
</comment>
<comment type="function">
    <text evidence="11">Catalyzes the reversible phosphorylation of UMP to UDP.</text>
</comment>
<dbReference type="Pfam" id="PF00696">
    <property type="entry name" value="AA_kinase"/>
    <property type="match status" value="1"/>
</dbReference>
<comment type="subcellular location">
    <subcellularLocation>
        <location evidence="1 11">Cytoplasm</location>
    </subcellularLocation>
</comment>
<evidence type="ECO:0000256" key="6">
    <source>
        <dbReference type="ARBA" id="ARBA00022741"/>
    </source>
</evidence>
<feature type="domain" description="Aspartate/glutamate/uridylate kinase" evidence="12">
    <location>
        <begin position="8"/>
        <end position="218"/>
    </location>
</feature>
<comment type="pathway">
    <text evidence="2 11">Pyrimidine metabolism; CTP biosynthesis via de novo pathway; UDP from UMP (UMPK route): step 1/1.</text>
</comment>
<accession>A0A2T4VZ21</accession>
<dbReference type="InterPro" id="IPR036393">
    <property type="entry name" value="AceGlu_kinase-like_sf"/>
</dbReference>
<evidence type="ECO:0000256" key="11">
    <source>
        <dbReference type="HAMAP-Rule" id="MF_01220"/>
    </source>
</evidence>
<dbReference type="UniPathway" id="UPA00159">
    <property type="reaction ID" value="UER00275"/>
</dbReference>
<gene>
    <name evidence="11" type="primary">pyrH</name>
    <name evidence="13" type="ORF">C4617_01085</name>
</gene>
<keyword evidence="5 11" id="KW-0808">Transferase</keyword>
<evidence type="ECO:0000256" key="5">
    <source>
        <dbReference type="ARBA" id="ARBA00022679"/>
    </source>
</evidence>
<dbReference type="AlphaFoldDB" id="A0A2T4VZ21"/>
<keyword evidence="4 11" id="KW-0963">Cytoplasm</keyword>
<dbReference type="GO" id="GO:0005524">
    <property type="term" value="F:ATP binding"/>
    <property type="evidence" value="ECO:0007669"/>
    <property type="project" value="UniProtKB-KW"/>
</dbReference>
<feature type="binding site" evidence="11">
    <location>
        <begin position="12"/>
        <end position="15"/>
    </location>
    <ligand>
        <name>ATP</name>
        <dbReference type="ChEBI" id="CHEBI:30616"/>
    </ligand>
</feature>
<keyword evidence="6 11" id="KW-0547">Nucleotide-binding</keyword>
<dbReference type="GO" id="GO:0006225">
    <property type="term" value="P:UDP biosynthetic process"/>
    <property type="evidence" value="ECO:0007669"/>
    <property type="project" value="TreeGrafter"/>
</dbReference>
<comment type="caution">
    <text evidence="11">Lacks conserved residue(s) required for the propagation of feature annotation.</text>
</comment>
<organism evidence="13 14">
    <name type="scientific">Candidatus Liberibacter europaeus</name>
    <dbReference type="NCBI Taxonomy" id="744859"/>
    <lineage>
        <taxon>Bacteria</taxon>
        <taxon>Pseudomonadati</taxon>
        <taxon>Pseudomonadota</taxon>
        <taxon>Alphaproteobacteria</taxon>
        <taxon>Hyphomicrobiales</taxon>
        <taxon>Rhizobiaceae</taxon>
        <taxon>Liberibacter</taxon>
    </lineage>
</organism>
<dbReference type="EC" id="2.7.4.22" evidence="11"/>
<feature type="binding site" evidence="11">
    <location>
        <position position="54"/>
    </location>
    <ligand>
        <name>UMP</name>
        <dbReference type="ChEBI" id="CHEBI:57865"/>
    </ligand>
</feature>
<evidence type="ECO:0000259" key="12">
    <source>
        <dbReference type="Pfam" id="PF00696"/>
    </source>
</evidence>
<protein>
    <recommendedName>
        <fullName evidence="11">Uridylate kinase</fullName>
        <shortName evidence="11">UK</shortName>
        <ecNumber evidence="11">2.7.4.22</ecNumber>
    </recommendedName>
    <alternativeName>
        <fullName evidence="11">Uridine monophosphate kinase</fullName>
        <shortName evidence="11">UMP kinase</shortName>
        <shortName evidence="11">UMPK</shortName>
    </alternativeName>
</protein>
<proteinExistence type="inferred from homology"/>
<feature type="binding site" evidence="11">
    <location>
        <position position="165"/>
    </location>
    <ligand>
        <name>ATP</name>
        <dbReference type="ChEBI" id="CHEBI:30616"/>
    </ligand>
</feature>
<dbReference type="InterPro" id="IPR001048">
    <property type="entry name" value="Asp/Glu/Uridylate_kinase"/>
</dbReference>
<feature type="binding site" evidence="11">
    <location>
        <position position="59"/>
    </location>
    <ligand>
        <name>ATP</name>
        <dbReference type="ChEBI" id="CHEBI:30616"/>
    </ligand>
</feature>
<feature type="binding site" evidence="11">
    <location>
        <position position="173"/>
    </location>
    <ligand>
        <name>ATP</name>
        <dbReference type="ChEBI" id="CHEBI:30616"/>
    </ligand>
</feature>
<dbReference type="FunFam" id="3.40.1160.10:FF:000001">
    <property type="entry name" value="Uridylate kinase"/>
    <property type="match status" value="1"/>
</dbReference>
<dbReference type="GO" id="GO:0044210">
    <property type="term" value="P:'de novo' CTP biosynthetic process"/>
    <property type="evidence" value="ECO:0007669"/>
    <property type="project" value="UniProtKB-UniRule"/>
</dbReference>
<evidence type="ECO:0000256" key="1">
    <source>
        <dbReference type="ARBA" id="ARBA00004496"/>
    </source>
</evidence>
<feature type="binding site" evidence="11">
    <location>
        <position position="164"/>
    </location>
    <ligand>
        <name>ATP</name>
        <dbReference type="ChEBI" id="CHEBI:30616"/>
    </ligand>
</feature>
<dbReference type="NCBIfam" id="TIGR02075">
    <property type="entry name" value="pyrH_bact"/>
    <property type="match status" value="1"/>
</dbReference>
<feature type="binding site" evidence="11">
    <location>
        <position position="76"/>
    </location>
    <ligand>
        <name>UMP</name>
        <dbReference type="ChEBI" id="CHEBI:57865"/>
    </ligand>
</feature>
<name>A0A2T4VZ21_9HYPH</name>
<dbReference type="GO" id="GO:0033862">
    <property type="term" value="F:UMP kinase activity"/>
    <property type="evidence" value="ECO:0007669"/>
    <property type="project" value="UniProtKB-EC"/>
</dbReference>
<evidence type="ECO:0000256" key="3">
    <source>
        <dbReference type="ARBA" id="ARBA00007614"/>
    </source>
</evidence>
<evidence type="ECO:0000256" key="10">
    <source>
        <dbReference type="ARBA" id="ARBA00047767"/>
    </source>
</evidence>
<dbReference type="EMBL" id="PSQJ01000001">
    <property type="protein sequence ID" value="PTL87026.1"/>
    <property type="molecule type" value="Genomic_DNA"/>
</dbReference>
<dbReference type="PANTHER" id="PTHR42833">
    <property type="entry name" value="URIDYLATE KINASE"/>
    <property type="match status" value="1"/>
</dbReference>
<dbReference type="GO" id="GO:0005829">
    <property type="term" value="C:cytosol"/>
    <property type="evidence" value="ECO:0007669"/>
    <property type="project" value="TreeGrafter"/>
</dbReference>